<evidence type="ECO:0000313" key="7">
    <source>
        <dbReference type="Proteomes" id="UP000568877"/>
    </source>
</evidence>
<dbReference type="AlphaFoldDB" id="A0A6V8Q3I2"/>
<evidence type="ECO:0000313" key="8">
    <source>
        <dbReference type="Proteomes" id="UP000569018"/>
    </source>
</evidence>
<gene>
    <name evidence="2" type="ORF">HKBW3S34_00515</name>
    <name evidence="3" type="ORF">HKBW3S42_00465</name>
    <name evidence="4" type="ORF">HKBW3S44_01161</name>
    <name evidence="5" type="ORF">HKBW3S47_02221</name>
</gene>
<organism evidence="4 6">
    <name type="scientific">Candidatus Hakubella thermalkaliphila</name>
    <dbReference type="NCBI Taxonomy" id="2754717"/>
    <lineage>
        <taxon>Bacteria</taxon>
        <taxon>Bacillati</taxon>
        <taxon>Actinomycetota</taxon>
        <taxon>Actinomycetota incertae sedis</taxon>
        <taxon>Candidatus Hakubellales</taxon>
        <taxon>Candidatus Hakubellaceae</taxon>
        <taxon>Candidatus Hakubella</taxon>
    </lineage>
</organism>
<evidence type="ECO:0000313" key="2">
    <source>
        <dbReference type="EMBL" id="GFP29595.1"/>
    </source>
</evidence>
<evidence type="ECO:0000313" key="4">
    <source>
        <dbReference type="EMBL" id="GFP37481.1"/>
    </source>
</evidence>
<reference evidence="6 7" key="1">
    <citation type="journal article" date="2020" name="Front. Microbiol.">
        <title>Single-cell genomics of novel Actinobacteria with the Wood-Ljungdahl pathway discovered in a serpentinizing system.</title>
        <authorList>
            <person name="Merino N."/>
            <person name="Kawai M."/>
            <person name="Boyd E.S."/>
            <person name="Colman D.R."/>
            <person name="McGlynn S.E."/>
            <person name="Nealson K.H."/>
            <person name="Kurokawa K."/>
            <person name="Hongoh Y."/>
        </authorList>
    </citation>
    <scope>NUCLEOTIDE SEQUENCE [LARGE SCALE GENOMIC DNA]</scope>
    <source>
        <strain evidence="2 9">S34</strain>
        <strain evidence="3 7">S42</strain>
        <strain evidence="4 6">S44</strain>
        <strain evidence="5 8">S47</strain>
    </source>
</reference>
<sequence length="82" mass="9609">MGQRQGCEASTLRSQDPEDKSKYNAQEDADEDRGATRKIELKIPLFERKISRQMAQKGETLEYQKQCSYQRKEQANDDQYFA</sequence>
<dbReference type="EMBL" id="BLSD01000293">
    <property type="protein sequence ID" value="GFP40524.1"/>
    <property type="molecule type" value="Genomic_DNA"/>
</dbReference>
<accession>A0A6V8Q3I2</accession>
<evidence type="ECO:0000313" key="9">
    <source>
        <dbReference type="Proteomes" id="UP000588083"/>
    </source>
</evidence>
<evidence type="ECO:0000256" key="1">
    <source>
        <dbReference type="SAM" id="MobiDB-lite"/>
    </source>
</evidence>
<feature type="region of interest" description="Disordered" evidence="1">
    <location>
        <begin position="1"/>
        <end position="37"/>
    </location>
</feature>
<dbReference type="Proteomes" id="UP000561271">
    <property type="component" value="Unassembled WGS sequence"/>
</dbReference>
<dbReference type="Proteomes" id="UP000569018">
    <property type="component" value="Unassembled WGS sequence"/>
</dbReference>
<name>A0A6V8Q3I2_9ACTN</name>
<evidence type="ECO:0000313" key="5">
    <source>
        <dbReference type="EMBL" id="GFP40524.1"/>
    </source>
</evidence>
<dbReference type="Proteomes" id="UP000568877">
    <property type="component" value="Unassembled WGS sequence"/>
</dbReference>
<feature type="region of interest" description="Disordered" evidence="1">
    <location>
        <begin position="60"/>
        <end position="82"/>
    </location>
</feature>
<dbReference type="EMBL" id="BLSA01000039">
    <property type="protein sequence ID" value="GFP32160.1"/>
    <property type="molecule type" value="Genomic_DNA"/>
</dbReference>
<dbReference type="Proteomes" id="UP000588083">
    <property type="component" value="Unassembled WGS sequence"/>
</dbReference>
<comment type="caution">
    <text evidence="4">The sequence shown here is derived from an EMBL/GenBank/DDBJ whole genome shotgun (WGS) entry which is preliminary data.</text>
</comment>
<keyword evidence="9" id="KW-1185">Reference proteome</keyword>
<proteinExistence type="predicted"/>
<evidence type="ECO:0000313" key="3">
    <source>
        <dbReference type="EMBL" id="GFP32160.1"/>
    </source>
</evidence>
<evidence type="ECO:0000313" key="6">
    <source>
        <dbReference type="Proteomes" id="UP000561271"/>
    </source>
</evidence>
<protein>
    <submittedName>
        <fullName evidence="4">Uncharacterized protein</fullName>
    </submittedName>
</protein>
<dbReference type="EMBL" id="BLRZ01000016">
    <property type="protein sequence ID" value="GFP29595.1"/>
    <property type="molecule type" value="Genomic_DNA"/>
</dbReference>
<dbReference type="EMBL" id="BLSC01000096">
    <property type="protein sequence ID" value="GFP37481.1"/>
    <property type="molecule type" value="Genomic_DNA"/>
</dbReference>